<sequence length="81" mass="8908">MNMKTFQQYIQESSAPAYVVVRNNRVELRRMNVGSPLATFGNGAVYAILTGNFIQVNLKSGKTVFYKLSASGNTVSGPYIK</sequence>
<reference evidence="1" key="1">
    <citation type="submission" date="2020-04" db="EMBL/GenBank/DDBJ databases">
        <authorList>
            <person name="Chiriac C."/>
            <person name="Salcher M."/>
            <person name="Ghai R."/>
            <person name="Kavagutti S V."/>
        </authorList>
    </citation>
    <scope>NUCLEOTIDE SEQUENCE</scope>
</reference>
<proteinExistence type="predicted"/>
<accession>A0A6J5M891</accession>
<evidence type="ECO:0000313" key="1">
    <source>
        <dbReference type="EMBL" id="CAB4141306.1"/>
    </source>
</evidence>
<organism evidence="1">
    <name type="scientific">uncultured Caudovirales phage</name>
    <dbReference type="NCBI Taxonomy" id="2100421"/>
    <lineage>
        <taxon>Viruses</taxon>
        <taxon>Duplodnaviria</taxon>
        <taxon>Heunggongvirae</taxon>
        <taxon>Uroviricota</taxon>
        <taxon>Caudoviricetes</taxon>
        <taxon>Peduoviridae</taxon>
        <taxon>Maltschvirus</taxon>
        <taxon>Maltschvirus maltsch</taxon>
    </lineage>
</organism>
<name>A0A6J5M891_9CAUD</name>
<gene>
    <name evidence="1" type="ORF">UFOVP410_145</name>
</gene>
<protein>
    <submittedName>
        <fullName evidence="1">Uncharacterized protein</fullName>
    </submittedName>
</protein>
<dbReference type="EMBL" id="LR796388">
    <property type="protein sequence ID" value="CAB4141306.1"/>
    <property type="molecule type" value="Genomic_DNA"/>
</dbReference>